<organism evidence="3 4">
    <name type="scientific">Fulvivirga sediminis</name>
    <dbReference type="NCBI Taxonomy" id="2803949"/>
    <lineage>
        <taxon>Bacteria</taxon>
        <taxon>Pseudomonadati</taxon>
        <taxon>Bacteroidota</taxon>
        <taxon>Cytophagia</taxon>
        <taxon>Cytophagales</taxon>
        <taxon>Fulvivirgaceae</taxon>
        <taxon>Fulvivirga</taxon>
    </lineage>
</organism>
<keyword evidence="1" id="KW-1133">Transmembrane helix</keyword>
<feature type="domain" description="Heparan-alpha-glucosaminide N-acetyltransferase catalytic" evidence="2">
    <location>
        <begin position="10"/>
        <end position="236"/>
    </location>
</feature>
<feature type="transmembrane region" description="Helical" evidence="1">
    <location>
        <begin position="144"/>
        <end position="164"/>
    </location>
</feature>
<comment type="caution">
    <text evidence="3">The sequence shown here is derived from an EMBL/GenBank/DDBJ whole genome shotgun (WGS) entry which is preliminary data.</text>
</comment>
<evidence type="ECO:0000313" key="4">
    <source>
        <dbReference type="Proteomes" id="UP000659388"/>
    </source>
</evidence>
<feature type="transmembrane region" description="Helical" evidence="1">
    <location>
        <begin position="314"/>
        <end position="335"/>
    </location>
</feature>
<dbReference type="EMBL" id="JAESIY010000007">
    <property type="protein sequence ID" value="MBL3657267.1"/>
    <property type="molecule type" value="Genomic_DNA"/>
</dbReference>
<protein>
    <submittedName>
        <fullName evidence="3">DUF1624 domain-containing protein</fullName>
    </submittedName>
</protein>
<feature type="transmembrane region" description="Helical" evidence="1">
    <location>
        <begin position="275"/>
        <end position="293"/>
    </location>
</feature>
<feature type="transmembrane region" description="Helical" evidence="1">
    <location>
        <begin position="58"/>
        <end position="77"/>
    </location>
</feature>
<dbReference type="InterPro" id="IPR012429">
    <property type="entry name" value="HGSNAT_cat"/>
</dbReference>
<evidence type="ECO:0000259" key="2">
    <source>
        <dbReference type="Pfam" id="PF07786"/>
    </source>
</evidence>
<accession>A0A937K205</accession>
<evidence type="ECO:0000313" key="3">
    <source>
        <dbReference type="EMBL" id="MBL3657267.1"/>
    </source>
</evidence>
<dbReference type="Proteomes" id="UP000659388">
    <property type="component" value="Unassembled WGS sequence"/>
</dbReference>
<reference evidence="3" key="1">
    <citation type="submission" date="2021-01" db="EMBL/GenBank/DDBJ databases">
        <title>Fulvivirga kasyanovii gen. nov., sp nov., a novel member of the phylum Bacteroidetes isolated from seawater in a mussel farm.</title>
        <authorList>
            <person name="Zhao L.-H."/>
            <person name="Wang Z.-J."/>
        </authorList>
    </citation>
    <scope>NUCLEOTIDE SEQUENCE</scope>
    <source>
        <strain evidence="3">2943</strain>
    </source>
</reference>
<sequence length="384" mass="44121">MERELKKPGRITSIDMLRGLVMMLMLVDHVRERIFIHHPVLDPMDLNATEPSLFFTRSSAHFCAPIFVFLTGLSAWLYSHPANREPRSASSFLLKRGLFLILLEVTVINLSWYGVYQTLFLQVIWAIGLSMIALSLISKLPRWCIGVLGFAIVFGHNALSYINFEPGENGYALWTVLHDRGYLIADGALKIKVSYPVLPWIGVISLGYFAGKLYQYTLEAQKRHRYLITIGSLSLLALVVLRSFNIYGETEAWVKHDNSLLTIMDFFNYTKYPPSLDFILLTIGISMFLLFLFEKINPKAWLGQILKTYGSAPMFFYIFHLYVLLLIYKICVAAYGNNQGDTFGVDYVWQVWLIAFALFALLYYPTHKFAAFKKQSSSRLIKYF</sequence>
<dbReference type="PANTHER" id="PTHR40407:SF1">
    <property type="entry name" value="HEPARAN-ALPHA-GLUCOSAMINIDE N-ACETYLTRANSFERASE CATALYTIC DOMAIN-CONTAINING PROTEIN"/>
    <property type="match status" value="1"/>
</dbReference>
<keyword evidence="4" id="KW-1185">Reference proteome</keyword>
<dbReference type="RefSeq" id="WP_202245050.1">
    <property type="nucleotide sequence ID" value="NZ_JAESIY010000007.1"/>
</dbReference>
<feature type="transmembrane region" description="Helical" evidence="1">
    <location>
        <begin position="97"/>
        <end position="113"/>
    </location>
</feature>
<evidence type="ECO:0000256" key="1">
    <source>
        <dbReference type="SAM" id="Phobius"/>
    </source>
</evidence>
<proteinExistence type="predicted"/>
<feature type="transmembrane region" description="Helical" evidence="1">
    <location>
        <begin position="226"/>
        <end position="247"/>
    </location>
</feature>
<dbReference type="Pfam" id="PF07786">
    <property type="entry name" value="HGSNAT_cat"/>
    <property type="match status" value="1"/>
</dbReference>
<dbReference type="PANTHER" id="PTHR40407">
    <property type="entry name" value="MEMBRANE PROTEIN-LIKE PROTEIN"/>
    <property type="match status" value="1"/>
</dbReference>
<dbReference type="AlphaFoldDB" id="A0A937K205"/>
<feature type="transmembrane region" description="Helical" evidence="1">
    <location>
        <begin position="197"/>
        <end position="214"/>
    </location>
</feature>
<feature type="transmembrane region" description="Helical" evidence="1">
    <location>
        <begin position="347"/>
        <end position="364"/>
    </location>
</feature>
<feature type="transmembrane region" description="Helical" evidence="1">
    <location>
        <begin position="119"/>
        <end position="137"/>
    </location>
</feature>
<gene>
    <name evidence="3" type="ORF">JL102_14060</name>
</gene>
<keyword evidence="1" id="KW-0812">Transmembrane</keyword>
<name>A0A937K205_9BACT</name>
<keyword evidence="1" id="KW-0472">Membrane</keyword>